<dbReference type="PANTHER" id="PTHR31198:SF1">
    <property type="entry name" value="CENTROSOMAL AT-AC SPLICING FACTOR"/>
    <property type="match status" value="1"/>
</dbReference>
<feature type="transmembrane region" description="Helical" evidence="1">
    <location>
        <begin position="280"/>
        <end position="298"/>
    </location>
</feature>
<protein>
    <submittedName>
        <fullName evidence="2">TITAN-like protein</fullName>
    </submittedName>
</protein>
<keyword evidence="1" id="KW-1133">Transmembrane helix</keyword>
<comment type="caution">
    <text evidence="2">The sequence shown here is derived from an EMBL/GenBank/DDBJ whole genome shotgun (WGS) entry which is preliminary data.</text>
</comment>
<dbReference type="EMBL" id="JACGWM010000008">
    <property type="protein sequence ID" value="KAL0357628.1"/>
    <property type="molecule type" value="Genomic_DNA"/>
</dbReference>
<dbReference type="Pfam" id="PF14968">
    <property type="entry name" value="CCDC84"/>
    <property type="match status" value="1"/>
</dbReference>
<evidence type="ECO:0000313" key="2">
    <source>
        <dbReference type="EMBL" id="KAL0357628.1"/>
    </source>
</evidence>
<reference evidence="2" key="1">
    <citation type="submission" date="2020-06" db="EMBL/GenBank/DDBJ databases">
        <authorList>
            <person name="Li T."/>
            <person name="Hu X."/>
            <person name="Zhang T."/>
            <person name="Song X."/>
            <person name="Zhang H."/>
            <person name="Dai N."/>
            <person name="Sheng W."/>
            <person name="Hou X."/>
            <person name="Wei L."/>
        </authorList>
    </citation>
    <scope>NUCLEOTIDE SEQUENCE</scope>
    <source>
        <strain evidence="2">KEN8</strain>
        <tissue evidence="2">Leaf</tissue>
    </source>
</reference>
<reference evidence="2" key="2">
    <citation type="journal article" date="2024" name="Plant">
        <title>Genomic evolution and insights into agronomic trait innovations of Sesamum species.</title>
        <authorList>
            <person name="Miao H."/>
            <person name="Wang L."/>
            <person name="Qu L."/>
            <person name="Liu H."/>
            <person name="Sun Y."/>
            <person name="Le M."/>
            <person name="Wang Q."/>
            <person name="Wei S."/>
            <person name="Zheng Y."/>
            <person name="Lin W."/>
            <person name="Duan Y."/>
            <person name="Cao H."/>
            <person name="Xiong S."/>
            <person name="Wang X."/>
            <person name="Wei L."/>
            <person name="Li C."/>
            <person name="Ma Q."/>
            <person name="Ju M."/>
            <person name="Zhao R."/>
            <person name="Li G."/>
            <person name="Mu C."/>
            <person name="Tian Q."/>
            <person name="Mei H."/>
            <person name="Zhang T."/>
            <person name="Gao T."/>
            <person name="Zhang H."/>
        </authorList>
    </citation>
    <scope>NUCLEOTIDE SEQUENCE</scope>
    <source>
        <strain evidence="2">KEN8</strain>
    </source>
</reference>
<gene>
    <name evidence="2" type="ORF">Scaly_1448500</name>
</gene>
<proteinExistence type="predicted"/>
<accession>A0AAW2PNX3</accession>
<evidence type="ECO:0000256" key="1">
    <source>
        <dbReference type="SAM" id="Phobius"/>
    </source>
</evidence>
<dbReference type="AlphaFoldDB" id="A0AAW2PNX3"/>
<name>A0AAW2PNX3_9LAMI</name>
<organism evidence="2">
    <name type="scientific">Sesamum calycinum</name>
    <dbReference type="NCBI Taxonomy" id="2727403"/>
    <lineage>
        <taxon>Eukaryota</taxon>
        <taxon>Viridiplantae</taxon>
        <taxon>Streptophyta</taxon>
        <taxon>Embryophyta</taxon>
        <taxon>Tracheophyta</taxon>
        <taxon>Spermatophyta</taxon>
        <taxon>Magnoliopsida</taxon>
        <taxon>eudicotyledons</taxon>
        <taxon>Gunneridae</taxon>
        <taxon>Pentapetalae</taxon>
        <taxon>asterids</taxon>
        <taxon>lamiids</taxon>
        <taxon>Lamiales</taxon>
        <taxon>Pedaliaceae</taxon>
        <taxon>Sesamum</taxon>
    </lineage>
</organism>
<keyword evidence="1" id="KW-0472">Membrane</keyword>
<keyword evidence="1" id="KW-0812">Transmembrane</keyword>
<sequence>MNQKKKKKNSNEQQQFEYCEVCRVNHNQGRRHNYFPNHKTSLATLLTRFQSKLSDVKFFVKTPMLLHPEHAHQNRLCGNAIEHLASVEHWKSVKGFMWKYGGGMDRVDLFLETKCKSLNTEAAKVKSVGPVFEPLNNIRNGLNADYVNSFQENNVNVLNFPLQMVLCLYIAIRMRELRIADGLANPVFLYAYQITWKIVLAPILLLVNVHSMVILLVDLFGQNLTANFFYISRRALVEMFTLGKFIKFCERQKRVGGALGQRESENFDIGGIWRSGKEDMLITILMLNSIWLILGRVWQSGTRKESRKGIPEGEDKATPQGVIMHQEMVGMAITQYSAKRIEVIYQYLETPMPFKQNSASCGMSHEAFDICGLIFVISVKVNDRF</sequence>
<feature type="transmembrane region" description="Helical" evidence="1">
    <location>
        <begin position="198"/>
        <end position="220"/>
    </location>
</feature>
<dbReference type="PANTHER" id="PTHR31198">
    <property type="entry name" value="COILED-COIL DOMAIN-CONTAINING PROTEIN 84"/>
    <property type="match status" value="1"/>
</dbReference>
<dbReference type="InterPro" id="IPR028015">
    <property type="entry name" value="CCDC84-like"/>
</dbReference>